<dbReference type="Proteomes" id="UP000008370">
    <property type="component" value="Unassembled WGS sequence"/>
</dbReference>
<dbReference type="InParanoid" id="K5WJV3"/>
<reference evidence="1 2" key="1">
    <citation type="journal article" date="2012" name="BMC Genomics">
        <title>Comparative genomics of the white-rot fungi, Phanerochaete carnosa and P. chrysosporium, to elucidate the genetic basis of the distinct wood types they colonize.</title>
        <authorList>
            <person name="Suzuki H."/>
            <person name="MacDonald J."/>
            <person name="Syed K."/>
            <person name="Salamov A."/>
            <person name="Hori C."/>
            <person name="Aerts A."/>
            <person name="Henrissat B."/>
            <person name="Wiebenga A."/>
            <person name="vanKuyk P.A."/>
            <person name="Barry K."/>
            <person name="Lindquist E."/>
            <person name="LaButti K."/>
            <person name="Lapidus A."/>
            <person name="Lucas S."/>
            <person name="Coutinho P."/>
            <person name="Gong Y."/>
            <person name="Samejima M."/>
            <person name="Mahadevan R."/>
            <person name="Abou-Zaid M."/>
            <person name="de Vries R.P."/>
            <person name="Igarashi K."/>
            <person name="Yadav J.S."/>
            <person name="Grigoriev I.V."/>
            <person name="Master E.R."/>
        </authorList>
    </citation>
    <scope>NUCLEOTIDE SEQUENCE [LARGE SCALE GENOMIC DNA]</scope>
    <source>
        <strain evidence="1 2">HHB-10118-sp</strain>
    </source>
</reference>
<proteinExistence type="predicted"/>
<name>K5WJV3_PHACS</name>
<evidence type="ECO:0000313" key="1">
    <source>
        <dbReference type="EMBL" id="EKM50537.1"/>
    </source>
</evidence>
<dbReference type="EMBL" id="JH930478">
    <property type="protein sequence ID" value="EKM50537.1"/>
    <property type="molecule type" value="Genomic_DNA"/>
</dbReference>
<dbReference type="RefSeq" id="XP_007400808.1">
    <property type="nucleotide sequence ID" value="XM_007400746.1"/>
</dbReference>
<evidence type="ECO:0000313" key="2">
    <source>
        <dbReference type="Proteomes" id="UP000008370"/>
    </source>
</evidence>
<organism evidence="1 2">
    <name type="scientific">Phanerochaete carnosa (strain HHB-10118-sp)</name>
    <name type="common">White-rot fungus</name>
    <name type="synonym">Peniophora carnosa</name>
    <dbReference type="NCBI Taxonomy" id="650164"/>
    <lineage>
        <taxon>Eukaryota</taxon>
        <taxon>Fungi</taxon>
        <taxon>Dikarya</taxon>
        <taxon>Basidiomycota</taxon>
        <taxon>Agaricomycotina</taxon>
        <taxon>Agaricomycetes</taxon>
        <taxon>Polyporales</taxon>
        <taxon>Phanerochaetaceae</taxon>
        <taxon>Phanerochaete</taxon>
    </lineage>
</organism>
<accession>K5WJV3</accession>
<keyword evidence="2" id="KW-1185">Reference proteome</keyword>
<dbReference type="AlphaFoldDB" id="K5WJV3"/>
<sequence length="226" mass="24449">MTTRSIVVYTLDFVEDLQQPISPSTQRNPLYLYNIGRRTPVAQKQAIPDVAFRGVSFSKVRVVSGAETRRVSASLLTYDVLRGLFHFEVTLTLPHAAVRRAPAAPTPLDLSCTLLAAHRMAQLVPLEEIVQSGTPAPRSGFTPGSRGFISACALGAQGKRGVWIERQRSNMGRTVFGFAAADHRPPCVPREAGSASDGAAEERSVAEIDGRCIYAVRSSVDLRGKS</sequence>
<gene>
    <name evidence="1" type="ORF">PHACADRAFT_263873</name>
</gene>
<dbReference type="OrthoDB" id="3211970at2759"/>
<protein>
    <submittedName>
        <fullName evidence="1">Uncharacterized protein</fullName>
    </submittedName>
</protein>
<dbReference type="KEGG" id="pco:PHACADRAFT_263873"/>
<dbReference type="HOGENOM" id="CLU_1225150_0_0_1"/>
<dbReference type="GeneID" id="18918683"/>